<dbReference type="CDD" id="cd08195">
    <property type="entry name" value="DHQS"/>
    <property type="match status" value="1"/>
</dbReference>
<comment type="cofactor">
    <cofactor evidence="3">
        <name>Zn(2+)</name>
        <dbReference type="ChEBI" id="CHEBI:29105"/>
    </cofactor>
</comment>
<feature type="binding site" evidence="19">
    <location>
        <position position="158"/>
    </location>
    <ligand>
        <name>NAD(+)</name>
        <dbReference type="ChEBI" id="CHEBI:57540"/>
    </ligand>
</feature>
<comment type="function">
    <text evidence="4 19">Catalyzes the conversion of 3-deoxy-D-arabino-heptulosonate 7-phosphate (DAHP) to dehydroquinate (DHQ).</text>
</comment>
<dbReference type="HAMAP" id="MF_00110">
    <property type="entry name" value="DHQ_synthase"/>
    <property type="match status" value="1"/>
</dbReference>
<evidence type="ECO:0000256" key="15">
    <source>
        <dbReference type="ARBA" id="ARBA00023027"/>
    </source>
</evidence>
<dbReference type="Pfam" id="PF24621">
    <property type="entry name" value="DHQS_C"/>
    <property type="match status" value="1"/>
</dbReference>
<organism evidence="22 23">
    <name type="scientific">Longimicrobium terrae</name>
    <dbReference type="NCBI Taxonomy" id="1639882"/>
    <lineage>
        <taxon>Bacteria</taxon>
        <taxon>Pseudomonadati</taxon>
        <taxon>Gemmatimonadota</taxon>
        <taxon>Longimicrobiia</taxon>
        <taxon>Longimicrobiales</taxon>
        <taxon>Longimicrobiaceae</taxon>
        <taxon>Longimicrobium</taxon>
    </lineage>
</organism>
<comment type="caution">
    <text evidence="19">Lacks conserved residue(s) required for the propagation of feature annotation.</text>
</comment>
<reference evidence="22 23" key="1">
    <citation type="submission" date="2020-08" db="EMBL/GenBank/DDBJ databases">
        <title>Genomic Encyclopedia of Type Strains, Phase IV (KMG-IV): sequencing the most valuable type-strain genomes for metagenomic binning, comparative biology and taxonomic classification.</title>
        <authorList>
            <person name="Goeker M."/>
        </authorList>
    </citation>
    <scope>NUCLEOTIDE SEQUENCE [LARGE SCALE GENOMIC DNA]</scope>
    <source>
        <strain evidence="22 23">DSM 29007</strain>
    </source>
</reference>
<keyword evidence="15 19" id="KW-0520">NAD</keyword>
<keyword evidence="10 19" id="KW-0963">Cytoplasm</keyword>
<comment type="subcellular location">
    <subcellularLocation>
        <location evidence="5 19">Cytoplasm</location>
    </subcellularLocation>
</comment>
<feature type="domain" description="3-dehydroquinate synthase N-terminal" evidence="20">
    <location>
        <begin position="75"/>
        <end position="186"/>
    </location>
</feature>
<comment type="pathway">
    <text evidence="6 19">Metabolic intermediate biosynthesis; chorismate biosynthesis; chorismate from D-erythrose 4-phosphate and phosphoenolpyruvate: step 2/7.</text>
</comment>
<feature type="binding site" evidence="19">
    <location>
        <begin position="136"/>
        <end position="137"/>
    </location>
    <ligand>
        <name>NAD(+)</name>
        <dbReference type="ChEBI" id="CHEBI:57540"/>
    </ligand>
</feature>
<evidence type="ECO:0000256" key="9">
    <source>
        <dbReference type="ARBA" id="ARBA00017684"/>
    </source>
</evidence>
<evidence type="ECO:0000256" key="12">
    <source>
        <dbReference type="ARBA" id="ARBA00022723"/>
    </source>
</evidence>
<sequence>MSTPHRVKVSLPEANSRGYEVLVGSGLFASLATALSRFCPAHRYAVVTDDRVAELYAVRLSRMLHSAGHRTDVFAFTSGEAQKTRETWSLVSDAMMESGCGRDTAVIAFGGGVPGDLGGFVAATYMRGLPLVQVPTTLLAMIDASVGGKTGVDTPAGKNLVGAFHQPQCVLIDPEMLQTLPDAHLRSGMAEAVKHGAIADAEYLDWIEDNVESLLAADPQALSRLIMRSVEIKAEIVASDVMECGPRKLLNFGHTIGHAVETLSGYALLHGEAVAVGMVEEARIGERAGVTAAGTSARLRRVLTRLGLPTSLPIDFGADAVVQHTRLDKKARAGRVEYSLIQDFGRPFIGPAGVWGHPVADETVAEVLAGVGSRG</sequence>
<dbReference type="SUPFAM" id="SSF56796">
    <property type="entry name" value="Dehydroquinate synthase-like"/>
    <property type="match status" value="1"/>
</dbReference>
<dbReference type="PIRSF" id="PIRSF001455">
    <property type="entry name" value="DHQ_synth"/>
    <property type="match status" value="1"/>
</dbReference>
<feature type="domain" description="3-dehydroquinate synthase C-terminal" evidence="21">
    <location>
        <begin position="188"/>
        <end position="331"/>
    </location>
</feature>
<feature type="binding site" evidence="19">
    <location>
        <position position="149"/>
    </location>
    <ligand>
        <name>NAD(+)</name>
        <dbReference type="ChEBI" id="CHEBI:57540"/>
    </ligand>
</feature>
<evidence type="ECO:0000256" key="17">
    <source>
        <dbReference type="ARBA" id="ARBA00023239"/>
    </source>
</evidence>
<gene>
    <name evidence="19" type="primary">aroB</name>
    <name evidence="22" type="ORF">HNQ61_003271</name>
</gene>
<proteinExistence type="inferred from homology"/>
<evidence type="ECO:0000313" key="23">
    <source>
        <dbReference type="Proteomes" id="UP000582837"/>
    </source>
</evidence>
<evidence type="ECO:0000256" key="1">
    <source>
        <dbReference type="ARBA" id="ARBA00001393"/>
    </source>
</evidence>
<evidence type="ECO:0000256" key="16">
    <source>
        <dbReference type="ARBA" id="ARBA00023141"/>
    </source>
</evidence>
<evidence type="ECO:0000256" key="18">
    <source>
        <dbReference type="ARBA" id="ARBA00023285"/>
    </source>
</evidence>
<feature type="binding site" evidence="19">
    <location>
        <begin position="78"/>
        <end position="83"/>
    </location>
    <ligand>
        <name>NAD(+)</name>
        <dbReference type="ChEBI" id="CHEBI:57540"/>
    </ligand>
</feature>
<evidence type="ECO:0000256" key="2">
    <source>
        <dbReference type="ARBA" id="ARBA00001911"/>
    </source>
</evidence>
<dbReference type="GO" id="GO:0003856">
    <property type="term" value="F:3-dehydroquinate synthase activity"/>
    <property type="evidence" value="ECO:0007669"/>
    <property type="project" value="UniProtKB-UniRule"/>
</dbReference>
<feature type="binding site" evidence="19">
    <location>
        <position position="191"/>
    </location>
    <ligand>
        <name>Zn(2+)</name>
        <dbReference type="ChEBI" id="CHEBI:29105"/>
    </ligand>
</feature>
<evidence type="ECO:0000256" key="6">
    <source>
        <dbReference type="ARBA" id="ARBA00004661"/>
    </source>
</evidence>
<feature type="binding site" evidence="19">
    <location>
        <position position="254"/>
    </location>
    <ligand>
        <name>Zn(2+)</name>
        <dbReference type="ChEBI" id="CHEBI:29105"/>
    </ligand>
</feature>
<comment type="caution">
    <text evidence="22">The sequence shown here is derived from an EMBL/GenBank/DDBJ whole genome shotgun (WGS) entry which is preliminary data.</text>
</comment>
<feature type="binding site" evidence="19">
    <location>
        <position position="270"/>
    </location>
    <ligand>
        <name>Zn(2+)</name>
        <dbReference type="ChEBI" id="CHEBI:29105"/>
    </ligand>
</feature>
<feature type="binding site" evidence="19">
    <location>
        <begin position="112"/>
        <end position="116"/>
    </location>
    <ligand>
        <name>NAD(+)</name>
        <dbReference type="ChEBI" id="CHEBI:57540"/>
    </ligand>
</feature>
<dbReference type="RefSeq" id="WP_170034869.1">
    <property type="nucleotide sequence ID" value="NZ_JABDTL010000001.1"/>
</dbReference>
<dbReference type="GO" id="GO:0005737">
    <property type="term" value="C:cytoplasm"/>
    <property type="evidence" value="ECO:0007669"/>
    <property type="project" value="UniProtKB-SubCell"/>
</dbReference>
<comment type="cofactor">
    <cofactor evidence="19">
        <name>Co(2+)</name>
        <dbReference type="ChEBI" id="CHEBI:48828"/>
    </cofactor>
    <cofactor evidence="19">
        <name>Zn(2+)</name>
        <dbReference type="ChEBI" id="CHEBI:29105"/>
    </cofactor>
    <text evidence="19">Binds 1 divalent metal cation per subunit. Can use either Co(2+) or Zn(2+).</text>
</comment>
<keyword evidence="11 19" id="KW-0028">Amino-acid biosynthesis</keyword>
<dbReference type="EC" id="4.2.3.4" evidence="8 19"/>
<dbReference type="InterPro" id="IPR030963">
    <property type="entry name" value="DHQ_synth_fam"/>
</dbReference>
<dbReference type="GO" id="GO:0000166">
    <property type="term" value="F:nucleotide binding"/>
    <property type="evidence" value="ECO:0007669"/>
    <property type="project" value="UniProtKB-KW"/>
</dbReference>
<dbReference type="InterPro" id="IPR030960">
    <property type="entry name" value="DHQS/DOIS_N"/>
</dbReference>
<dbReference type="GO" id="GO:0046872">
    <property type="term" value="F:metal ion binding"/>
    <property type="evidence" value="ECO:0007669"/>
    <property type="project" value="UniProtKB-KW"/>
</dbReference>
<comment type="similarity">
    <text evidence="7 19">Belongs to the sugar phosphate cyclases superfamily. Dehydroquinate synthase family.</text>
</comment>
<dbReference type="InterPro" id="IPR050071">
    <property type="entry name" value="Dehydroquinate_synthase"/>
</dbReference>
<comment type="catalytic activity">
    <reaction evidence="1 19">
        <text>7-phospho-2-dehydro-3-deoxy-D-arabino-heptonate = 3-dehydroquinate + phosphate</text>
        <dbReference type="Rhea" id="RHEA:21968"/>
        <dbReference type="ChEBI" id="CHEBI:32364"/>
        <dbReference type="ChEBI" id="CHEBI:43474"/>
        <dbReference type="ChEBI" id="CHEBI:58394"/>
        <dbReference type="EC" id="4.2.3.4"/>
    </reaction>
</comment>
<dbReference type="Gene3D" id="1.20.1090.10">
    <property type="entry name" value="Dehydroquinate synthase-like - alpha domain"/>
    <property type="match status" value="1"/>
</dbReference>
<dbReference type="FunFam" id="3.40.50.1970:FF:000007">
    <property type="entry name" value="Pentafunctional AROM polypeptide"/>
    <property type="match status" value="1"/>
</dbReference>
<dbReference type="UniPathway" id="UPA00053">
    <property type="reaction ID" value="UER00085"/>
</dbReference>
<evidence type="ECO:0000256" key="13">
    <source>
        <dbReference type="ARBA" id="ARBA00022741"/>
    </source>
</evidence>
<dbReference type="NCBIfam" id="TIGR01357">
    <property type="entry name" value="aroB"/>
    <property type="match status" value="1"/>
</dbReference>
<dbReference type="AlphaFoldDB" id="A0A841H0W3"/>
<dbReference type="PANTHER" id="PTHR43622:SF7">
    <property type="entry name" value="3-DEHYDROQUINATE SYNTHASE, CHLOROPLASTIC"/>
    <property type="match status" value="1"/>
</dbReference>
<dbReference type="GO" id="GO:0009073">
    <property type="term" value="P:aromatic amino acid family biosynthetic process"/>
    <property type="evidence" value="ECO:0007669"/>
    <property type="project" value="UniProtKB-KW"/>
</dbReference>
<evidence type="ECO:0000256" key="5">
    <source>
        <dbReference type="ARBA" id="ARBA00004496"/>
    </source>
</evidence>
<evidence type="ECO:0000256" key="11">
    <source>
        <dbReference type="ARBA" id="ARBA00022605"/>
    </source>
</evidence>
<dbReference type="PANTHER" id="PTHR43622">
    <property type="entry name" value="3-DEHYDROQUINATE SYNTHASE"/>
    <property type="match status" value="1"/>
</dbReference>
<comment type="cofactor">
    <cofactor evidence="2 19">
        <name>NAD(+)</name>
        <dbReference type="ChEBI" id="CHEBI:57540"/>
    </cofactor>
</comment>
<evidence type="ECO:0000256" key="4">
    <source>
        <dbReference type="ARBA" id="ARBA00003485"/>
    </source>
</evidence>
<dbReference type="Pfam" id="PF01761">
    <property type="entry name" value="DHQ_synthase"/>
    <property type="match status" value="1"/>
</dbReference>
<keyword evidence="13 19" id="KW-0547">Nucleotide-binding</keyword>
<dbReference type="InterPro" id="IPR056179">
    <property type="entry name" value="DHQS_C"/>
</dbReference>
<evidence type="ECO:0000256" key="10">
    <source>
        <dbReference type="ARBA" id="ARBA00022490"/>
    </source>
</evidence>
<accession>A0A841H0W3</accession>
<dbReference type="GO" id="GO:0008652">
    <property type="term" value="P:amino acid biosynthetic process"/>
    <property type="evidence" value="ECO:0007669"/>
    <property type="project" value="UniProtKB-KW"/>
</dbReference>
<evidence type="ECO:0000256" key="7">
    <source>
        <dbReference type="ARBA" id="ARBA00005412"/>
    </source>
</evidence>
<evidence type="ECO:0000256" key="14">
    <source>
        <dbReference type="ARBA" id="ARBA00022833"/>
    </source>
</evidence>
<evidence type="ECO:0000259" key="21">
    <source>
        <dbReference type="Pfam" id="PF24621"/>
    </source>
</evidence>
<keyword evidence="17 19" id="KW-0456">Lyase</keyword>
<evidence type="ECO:0000313" key="22">
    <source>
        <dbReference type="EMBL" id="MBB6071643.1"/>
    </source>
</evidence>
<protein>
    <recommendedName>
        <fullName evidence="9 19">3-dehydroquinate synthase</fullName>
        <shortName evidence="19">DHQS</shortName>
        <ecNumber evidence="8 19">4.2.3.4</ecNumber>
    </recommendedName>
</protein>
<evidence type="ECO:0000259" key="20">
    <source>
        <dbReference type="Pfam" id="PF01761"/>
    </source>
</evidence>
<dbReference type="InterPro" id="IPR016037">
    <property type="entry name" value="DHQ_synth_AroB"/>
</dbReference>
<keyword evidence="18 19" id="KW-0170">Cobalt</keyword>
<keyword evidence="12 19" id="KW-0479">Metal-binding</keyword>
<evidence type="ECO:0000256" key="3">
    <source>
        <dbReference type="ARBA" id="ARBA00001947"/>
    </source>
</evidence>
<dbReference type="EMBL" id="JACHIA010000009">
    <property type="protein sequence ID" value="MBB6071643.1"/>
    <property type="molecule type" value="Genomic_DNA"/>
</dbReference>
<dbReference type="Gene3D" id="3.40.50.1970">
    <property type="match status" value="1"/>
</dbReference>
<dbReference type="Proteomes" id="UP000582837">
    <property type="component" value="Unassembled WGS sequence"/>
</dbReference>
<dbReference type="GO" id="GO:0009423">
    <property type="term" value="P:chorismate biosynthetic process"/>
    <property type="evidence" value="ECO:0007669"/>
    <property type="project" value="UniProtKB-UniRule"/>
</dbReference>
<evidence type="ECO:0000256" key="8">
    <source>
        <dbReference type="ARBA" id="ARBA00013031"/>
    </source>
</evidence>
<name>A0A841H0W3_9BACT</name>
<evidence type="ECO:0000256" key="19">
    <source>
        <dbReference type="HAMAP-Rule" id="MF_00110"/>
    </source>
</evidence>
<keyword evidence="14 19" id="KW-0862">Zinc</keyword>
<keyword evidence="23" id="KW-1185">Reference proteome</keyword>
<keyword evidence="16 19" id="KW-0057">Aromatic amino acid biosynthesis</keyword>